<dbReference type="SMART" id="SM00502">
    <property type="entry name" value="BBC"/>
    <property type="match status" value="1"/>
</dbReference>
<dbReference type="InterPro" id="IPR003649">
    <property type="entry name" value="Bbox_C"/>
</dbReference>
<accession>A0A7R9CT28</accession>
<dbReference type="AlphaFoldDB" id="A0A7R9CT28"/>
<dbReference type="InterPro" id="IPR002083">
    <property type="entry name" value="MATH/TRAF_dom"/>
</dbReference>
<feature type="domain" description="MATH" evidence="11">
    <location>
        <begin position="291"/>
        <end position="418"/>
    </location>
</feature>
<dbReference type="InterPro" id="IPR037299">
    <property type="entry name" value="TRIM37_MATH"/>
</dbReference>
<protein>
    <recommendedName>
        <fullName evidence="13">E3 ubiquitin-protein ligase TRIM37</fullName>
    </recommendedName>
</protein>
<dbReference type="InterPro" id="IPR001841">
    <property type="entry name" value="Znf_RING"/>
</dbReference>
<dbReference type="GO" id="GO:0051865">
    <property type="term" value="P:protein autoubiquitination"/>
    <property type="evidence" value="ECO:0007669"/>
    <property type="project" value="TreeGrafter"/>
</dbReference>
<evidence type="ECO:0000256" key="1">
    <source>
        <dbReference type="ARBA" id="ARBA00004496"/>
    </source>
</evidence>
<dbReference type="SMART" id="SM00061">
    <property type="entry name" value="MATH"/>
    <property type="match status" value="1"/>
</dbReference>
<dbReference type="CDD" id="cd03773">
    <property type="entry name" value="MATH_TRIM37"/>
    <property type="match status" value="1"/>
</dbReference>
<dbReference type="Gene3D" id="2.60.210.10">
    <property type="entry name" value="Apoptosis, Tumor Necrosis Factor Receptor Associated Protein 2, Chain A"/>
    <property type="match status" value="1"/>
</dbReference>
<dbReference type="GO" id="GO:0008270">
    <property type="term" value="F:zinc ion binding"/>
    <property type="evidence" value="ECO:0007669"/>
    <property type="project" value="UniProtKB-KW"/>
</dbReference>
<gene>
    <name evidence="12" type="ORF">TCEB3V08_LOCUS5551</name>
</gene>
<keyword evidence="3" id="KW-0479">Metal-binding</keyword>
<keyword evidence="4 6" id="KW-0863">Zinc-finger</keyword>
<dbReference type="PANTHER" id="PTHR36754">
    <property type="entry name" value="E3 UBIQUITIN-PROTEIN LIGASE TRIM37"/>
    <property type="match status" value="1"/>
</dbReference>
<dbReference type="PROSITE" id="PS50144">
    <property type="entry name" value="MATH"/>
    <property type="match status" value="1"/>
</dbReference>
<dbReference type="PROSITE" id="PS50089">
    <property type="entry name" value="ZF_RING_2"/>
    <property type="match status" value="1"/>
</dbReference>
<organism evidence="12">
    <name type="scientific">Timema cristinae</name>
    <name type="common">Walking stick</name>
    <dbReference type="NCBI Taxonomy" id="61476"/>
    <lineage>
        <taxon>Eukaryota</taxon>
        <taxon>Metazoa</taxon>
        <taxon>Ecdysozoa</taxon>
        <taxon>Arthropoda</taxon>
        <taxon>Hexapoda</taxon>
        <taxon>Insecta</taxon>
        <taxon>Pterygota</taxon>
        <taxon>Neoptera</taxon>
        <taxon>Polyneoptera</taxon>
        <taxon>Phasmatodea</taxon>
        <taxon>Timematodea</taxon>
        <taxon>Timematoidea</taxon>
        <taxon>Timematidae</taxon>
        <taxon>Timema</taxon>
    </lineage>
</organism>
<dbReference type="SUPFAM" id="SSF57850">
    <property type="entry name" value="RING/U-box"/>
    <property type="match status" value="1"/>
</dbReference>
<evidence type="ECO:0000256" key="3">
    <source>
        <dbReference type="ARBA" id="ARBA00022723"/>
    </source>
</evidence>
<keyword evidence="2" id="KW-0963">Cytoplasm</keyword>
<dbReference type="GO" id="GO:0061630">
    <property type="term" value="F:ubiquitin protein ligase activity"/>
    <property type="evidence" value="ECO:0007669"/>
    <property type="project" value="TreeGrafter"/>
</dbReference>
<feature type="domain" description="B box-type" evidence="10">
    <location>
        <begin position="104"/>
        <end position="147"/>
    </location>
</feature>
<dbReference type="SUPFAM" id="SSF57845">
    <property type="entry name" value="B-box zinc-binding domain"/>
    <property type="match status" value="1"/>
</dbReference>
<feature type="compositionally biased region" description="Low complexity" evidence="8">
    <location>
        <begin position="535"/>
        <end position="547"/>
    </location>
</feature>
<dbReference type="Gene3D" id="3.30.40.10">
    <property type="entry name" value="Zinc/RING finger domain, C3HC4 (zinc finger)"/>
    <property type="match status" value="1"/>
</dbReference>
<sequence>MGPDELAMIIPSTEKGEGKTLAEVFRCFICMEKLRDAHLCPHCSKLCCYVCIRRWLTEQRSQCPHCRASLHLQELVNCRWAEEVTQQLDTLQAATLFTGRIPDVDKDRCELHHHEKLSVYCWSCRQCICHQCALWGGTHSGHTFKPLEEVYEQHVTQIKDEVSQLRRRLIELISLVKEVERNVESVRAAKDERVREIRNAVELMIARLDSQLKAKLLTLMGQKNSLTQETEQLEALLQEVEHQLHSCARSELINKSTDLSRMIYQMRKKPMASFVTAPVPADFHSEIVPGYDSSSFVMQLFTQLQHKADPVYSPPLHINGLCWRLKVYPDGNGVVRGNYLSVFLELSAGFPETSKYEYRVEMIHQGSRDASKNIVREFASDFEIGECWGYNRFFRLDLLASEGYLNTLNDTLILRFQVRPPTFFQRCRDQQWYIGQMVTVQNQYVTQLNELKERLAIEITRNSNGTIKATTENDSSLGSSNIPPEAFPGSVCMDQPSSFNYRPNVGINLTLPHIPTKSYGAQSHLSLTGSRHNDSSSTLSTCGSSHSQVKSSAGSCRKSHSAKSRGGANNRHLLPPLTTSLSSPNLLNTAVVIVSSTSSESEDLSETEEECSQNNIANNINTDLPVNNSNDENDVDNKTMSGENDVEYCLSQPLLLRDKDDSTNSALSASRMSHTGISDVLGEELMLLHLFEMQECGNSLDIPIHKSWSPPLLFTSPREQCRQRQENISCNVQDTLNSKTKATGLLDCSTKPNYYLSQPPQTGWLEALSPDRKNQGDRIEHTVGDVNTALKDHVDHLLSWLHPTSKPYLQSPDVLKVVHLSPIRGQNHLRTMRKLLQKLQLGSLEEDADVSNNADKMLARLSLSPPHSRSSEAANSSHLDALSTSITWTPTPGTSTQDLGACETWKKCRECQSLRKEDNGSSDDCDKPC</sequence>
<evidence type="ECO:0000256" key="4">
    <source>
        <dbReference type="ARBA" id="ARBA00022771"/>
    </source>
</evidence>
<dbReference type="GO" id="GO:0016235">
    <property type="term" value="C:aggresome"/>
    <property type="evidence" value="ECO:0007669"/>
    <property type="project" value="TreeGrafter"/>
</dbReference>
<dbReference type="CDD" id="cd16619">
    <property type="entry name" value="mRING-HC-C4C4_TRIM37_C-VIII"/>
    <property type="match status" value="1"/>
</dbReference>
<evidence type="ECO:0000256" key="8">
    <source>
        <dbReference type="SAM" id="MobiDB-lite"/>
    </source>
</evidence>
<dbReference type="CDD" id="cd19779">
    <property type="entry name" value="Bbox2_TRIM37_C-VIII"/>
    <property type="match status" value="1"/>
</dbReference>
<feature type="coiled-coil region" evidence="7">
    <location>
        <begin position="148"/>
        <end position="243"/>
    </location>
</feature>
<feature type="domain" description="RING-type" evidence="9">
    <location>
        <begin position="27"/>
        <end position="67"/>
    </location>
</feature>
<evidence type="ECO:0000256" key="7">
    <source>
        <dbReference type="SAM" id="Coils"/>
    </source>
</evidence>
<keyword evidence="5" id="KW-0862">Zinc</keyword>
<evidence type="ECO:0000259" key="11">
    <source>
        <dbReference type="PROSITE" id="PS50144"/>
    </source>
</evidence>
<dbReference type="GO" id="GO:0006513">
    <property type="term" value="P:protein monoubiquitination"/>
    <property type="evidence" value="ECO:0007669"/>
    <property type="project" value="TreeGrafter"/>
</dbReference>
<dbReference type="GO" id="GO:0005164">
    <property type="term" value="F:tumor necrosis factor receptor binding"/>
    <property type="evidence" value="ECO:0007669"/>
    <property type="project" value="TreeGrafter"/>
</dbReference>
<feature type="region of interest" description="Disordered" evidence="8">
    <location>
        <begin position="523"/>
        <end position="581"/>
    </location>
</feature>
<dbReference type="Pfam" id="PF00643">
    <property type="entry name" value="zf-B_box"/>
    <property type="match status" value="1"/>
</dbReference>
<evidence type="ECO:0000256" key="2">
    <source>
        <dbReference type="ARBA" id="ARBA00022490"/>
    </source>
</evidence>
<dbReference type="GO" id="GO:0031625">
    <property type="term" value="F:ubiquitin protein ligase binding"/>
    <property type="evidence" value="ECO:0007669"/>
    <property type="project" value="TreeGrafter"/>
</dbReference>
<evidence type="ECO:0000256" key="6">
    <source>
        <dbReference type="PROSITE-ProRule" id="PRU00024"/>
    </source>
</evidence>
<dbReference type="GO" id="GO:0070842">
    <property type="term" value="P:aggresome assembly"/>
    <property type="evidence" value="ECO:0007669"/>
    <property type="project" value="TreeGrafter"/>
</dbReference>
<evidence type="ECO:0000256" key="5">
    <source>
        <dbReference type="ARBA" id="ARBA00022833"/>
    </source>
</evidence>
<dbReference type="InterPro" id="IPR000315">
    <property type="entry name" value="Znf_B-box"/>
</dbReference>
<evidence type="ECO:0000259" key="9">
    <source>
        <dbReference type="PROSITE" id="PS50089"/>
    </source>
</evidence>
<dbReference type="GO" id="GO:0005778">
    <property type="term" value="C:peroxisomal membrane"/>
    <property type="evidence" value="ECO:0007669"/>
    <property type="project" value="TreeGrafter"/>
</dbReference>
<keyword evidence="7" id="KW-0175">Coiled coil</keyword>
<proteinExistence type="predicted"/>
<dbReference type="InterPro" id="IPR008974">
    <property type="entry name" value="TRAF-like"/>
</dbReference>
<dbReference type="SMART" id="SM00336">
    <property type="entry name" value="BBOX"/>
    <property type="match status" value="1"/>
</dbReference>
<evidence type="ECO:0000259" key="10">
    <source>
        <dbReference type="PROSITE" id="PS50119"/>
    </source>
</evidence>
<name>A0A7R9CT28_TIMCR</name>
<reference evidence="12" key="1">
    <citation type="submission" date="2020-11" db="EMBL/GenBank/DDBJ databases">
        <authorList>
            <person name="Tran Van P."/>
        </authorList>
    </citation>
    <scope>NUCLEOTIDE SEQUENCE</scope>
</reference>
<evidence type="ECO:0000313" key="12">
    <source>
        <dbReference type="EMBL" id="CAD7400489.1"/>
    </source>
</evidence>
<dbReference type="Gene3D" id="3.30.160.60">
    <property type="entry name" value="Classic Zinc Finger"/>
    <property type="match status" value="1"/>
</dbReference>
<dbReference type="Pfam" id="PF22486">
    <property type="entry name" value="MATH_2"/>
    <property type="match status" value="1"/>
</dbReference>
<dbReference type="EMBL" id="OC318084">
    <property type="protein sequence ID" value="CAD7400489.1"/>
    <property type="molecule type" value="Genomic_DNA"/>
</dbReference>
<dbReference type="InterPro" id="IPR053003">
    <property type="entry name" value="TRIM_RBCC_E3_ubiq-ligases"/>
</dbReference>
<dbReference type="SUPFAM" id="SSF49599">
    <property type="entry name" value="TRAF domain-like"/>
    <property type="match status" value="1"/>
</dbReference>
<dbReference type="InterPro" id="IPR013083">
    <property type="entry name" value="Znf_RING/FYVE/PHD"/>
</dbReference>
<evidence type="ECO:0008006" key="13">
    <source>
        <dbReference type="Google" id="ProtNLM"/>
    </source>
</evidence>
<comment type="subcellular location">
    <subcellularLocation>
        <location evidence="1">Cytoplasm</location>
    </subcellularLocation>
</comment>
<dbReference type="PROSITE" id="PS50119">
    <property type="entry name" value="ZF_BBOX"/>
    <property type="match status" value="1"/>
</dbReference>
<dbReference type="PANTHER" id="PTHR36754:SF2">
    <property type="entry name" value="E3 UBIQUITIN-PROTEIN LIGASE TRIM37"/>
    <property type="match status" value="1"/>
</dbReference>